<dbReference type="Gene3D" id="3.80.10.10">
    <property type="entry name" value="Ribonuclease Inhibitor"/>
    <property type="match status" value="3"/>
</dbReference>
<evidence type="ECO:0000313" key="2">
    <source>
        <dbReference type="EMBL" id="KWX12937.1"/>
    </source>
</evidence>
<dbReference type="PANTHER" id="PTHR24111">
    <property type="entry name" value="LEUCINE-RICH REPEAT-CONTAINING PROTEIN 34"/>
    <property type="match status" value="1"/>
</dbReference>
<proteinExistence type="predicted"/>
<keyword evidence="1" id="KW-0677">Repeat</keyword>
<evidence type="ECO:0000256" key="1">
    <source>
        <dbReference type="ARBA" id="ARBA00022737"/>
    </source>
</evidence>
<dbReference type="SUPFAM" id="SSF52047">
    <property type="entry name" value="RNI-like"/>
    <property type="match status" value="2"/>
</dbReference>
<gene>
    <name evidence="2" type="ORF">QR46_3080</name>
</gene>
<accession>A0A132NSD2</accession>
<name>A0A132NSD2_GIAIN</name>
<dbReference type="SMART" id="SM00368">
    <property type="entry name" value="LRR_RI"/>
    <property type="match status" value="5"/>
</dbReference>
<protein>
    <submittedName>
        <fullName evidence="2">Uncharacterized protein</fullName>
    </submittedName>
</protein>
<comment type="caution">
    <text evidence="2">The sequence shown here is derived from an EMBL/GenBank/DDBJ whole genome shotgun (WGS) entry which is preliminary data.</text>
</comment>
<organism evidence="2 3">
    <name type="scientific">Giardia duodenalis assemblage B</name>
    <dbReference type="NCBI Taxonomy" id="1394984"/>
    <lineage>
        <taxon>Eukaryota</taxon>
        <taxon>Metamonada</taxon>
        <taxon>Diplomonadida</taxon>
        <taxon>Hexamitidae</taxon>
        <taxon>Giardiinae</taxon>
        <taxon>Giardia</taxon>
    </lineage>
</organism>
<dbReference type="InterPro" id="IPR052201">
    <property type="entry name" value="LRR-containing_regulator"/>
</dbReference>
<evidence type="ECO:0000313" key="3">
    <source>
        <dbReference type="Proteomes" id="UP000070089"/>
    </source>
</evidence>
<dbReference type="OrthoDB" id="272549at2759"/>
<dbReference type="VEuPathDB" id="GiardiaDB:QR46_3080"/>
<dbReference type="Pfam" id="PF13516">
    <property type="entry name" value="LRR_6"/>
    <property type="match status" value="1"/>
</dbReference>
<dbReference type="PANTHER" id="PTHR24111:SF0">
    <property type="entry name" value="LEUCINE-RICH REPEAT-CONTAINING PROTEIN"/>
    <property type="match status" value="1"/>
</dbReference>
<dbReference type="AlphaFoldDB" id="A0A132NSD2"/>
<dbReference type="InterPro" id="IPR001611">
    <property type="entry name" value="Leu-rich_rpt"/>
</dbReference>
<sequence length="578" mass="64401">MAQKYIEACEKLEIRPRELIVSFLKNSSTRLNLYGAQKELYMNRLVDKDIEALQLGLVDAHLPDFILDLSCNDLTDLSLVYLSSIVSTCPLIGLSIRGNKFTRKGAIEQLASESFLMSTTCQLQYLDLSENNFECSGTAAIMRAILNSEALHYGIYTETPYMAPKIVRARAYGYLQYLDLSNTGFGEQANLYLCDYIRSRFCGLRELRLSACQYSAIANYSTDTDEEYSGFFRFADALKRNTSLEALSLRSNRCLDNEAAVRIIRALVAEVPELDKKQDNVDNSGCLRRIEEYRHFYKLGVGPTESNPTAGPRNTESCLPVALPSKAEYDKRISELGAQAGGNSMTQVAHTKLTDISVYYQEDRTSPVKVAVTPLRYLDLSCNNLCFDVAIAIADHLRNIDSVLSVLILDGVSLKNRGINALAKALITYAPNKTILDDMAHKYTDDQGIPISNPEIEFFGCLGRTSSGIYLSLRRSSVRGQGLATLALLCRHNQLINYVAIEGCTLAPEEGESGTVNEGKQWTPDIEWEATFMARDEALKPIKCDFGLKRNGDGVLQFYKEEALILCGIYVFQNGHSL</sequence>
<dbReference type="Proteomes" id="UP000070089">
    <property type="component" value="Unassembled WGS sequence"/>
</dbReference>
<dbReference type="InterPro" id="IPR032675">
    <property type="entry name" value="LRR_dom_sf"/>
</dbReference>
<dbReference type="EMBL" id="JXTI01000092">
    <property type="protein sequence ID" value="KWX12937.1"/>
    <property type="molecule type" value="Genomic_DNA"/>
</dbReference>
<reference evidence="2 3" key="1">
    <citation type="journal article" date="2015" name="Mol. Biochem. Parasitol.">
        <title>Identification of polymorphic genes for use in assemblage B genotyping assays through comparative genomics of multiple assemblage B Giardia duodenalis isolates.</title>
        <authorList>
            <person name="Wielinga C."/>
            <person name="Thompson R.C."/>
            <person name="Monis P."/>
            <person name="Ryan U."/>
        </authorList>
    </citation>
    <scope>NUCLEOTIDE SEQUENCE [LARGE SCALE GENOMIC DNA]</scope>
    <source>
        <strain evidence="2 3">BAH15c1</strain>
    </source>
</reference>